<dbReference type="NCBIfam" id="TIGR01726">
    <property type="entry name" value="HEQRo_perm_3TM"/>
    <property type="match status" value="1"/>
</dbReference>
<keyword evidence="6" id="KW-0029">Amino-acid transport</keyword>
<dbReference type="Pfam" id="PF00528">
    <property type="entry name" value="BPD_transp_1"/>
    <property type="match status" value="1"/>
</dbReference>
<keyword evidence="3 9" id="KW-0813">Transport</keyword>
<dbReference type="GO" id="GO:0006865">
    <property type="term" value="P:amino acid transport"/>
    <property type="evidence" value="ECO:0007669"/>
    <property type="project" value="UniProtKB-KW"/>
</dbReference>
<dbReference type="CDD" id="cd06261">
    <property type="entry name" value="TM_PBP2"/>
    <property type="match status" value="2"/>
</dbReference>
<evidence type="ECO:0000259" key="10">
    <source>
        <dbReference type="PROSITE" id="PS50928"/>
    </source>
</evidence>
<feature type="transmembrane region" description="Helical" evidence="9">
    <location>
        <begin position="147"/>
        <end position="164"/>
    </location>
</feature>
<reference evidence="11" key="1">
    <citation type="submission" date="2020-10" db="EMBL/GenBank/DDBJ databases">
        <title>Microbiome of the Black Sea water column analyzed by genome centric metagenomics.</title>
        <authorList>
            <person name="Cabello-Yeves P.J."/>
            <person name="Callieri C."/>
            <person name="Picazo A."/>
            <person name="Mehrshad M."/>
            <person name="Haro-Moreno J.M."/>
            <person name="Roda-Garcia J."/>
            <person name="Dzembekova N."/>
            <person name="Slabakova V."/>
            <person name="Slabakova N."/>
            <person name="Moncheva S."/>
            <person name="Rodriguez-Valera F."/>
        </authorList>
    </citation>
    <scope>NUCLEOTIDE SEQUENCE</scope>
    <source>
        <strain evidence="11">BS307-5m-G5</strain>
    </source>
</reference>
<dbReference type="InterPro" id="IPR043429">
    <property type="entry name" value="ArtM/GltK/GlnP/TcyL/YhdX-like"/>
</dbReference>
<dbReference type="Proteomes" id="UP000785783">
    <property type="component" value="Unassembled WGS sequence"/>
</dbReference>
<dbReference type="EMBL" id="JADHOK010000010">
    <property type="protein sequence ID" value="MBL6761395.1"/>
    <property type="molecule type" value="Genomic_DNA"/>
</dbReference>
<dbReference type="GO" id="GO:0043190">
    <property type="term" value="C:ATP-binding cassette (ABC) transporter complex"/>
    <property type="evidence" value="ECO:0007669"/>
    <property type="project" value="InterPro"/>
</dbReference>
<feature type="transmembrane region" description="Helical" evidence="9">
    <location>
        <begin position="226"/>
        <end position="245"/>
    </location>
</feature>
<dbReference type="InterPro" id="IPR010065">
    <property type="entry name" value="AA_ABC_transptr_permease_3TM"/>
</dbReference>
<evidence type="ECO:0000256" key="5">
    <source>
        <dbReference type="ARBA" id="ARBA00022692"/>
    </source>
</evidence>
<accession>A0A937HGX5</accession>
<feature type="domain" description="ABC transmembrane type-1" evidence="10">
    <location>
        <begin position="53"/>
        <end position="342"/>
    </location>
</feature>
<dbReference type="AlphaFoldDB" id="A0A937HGX5"/>
<dbReference type="Gene3D" id="1.10.3720.10">
    <property type="entry name" value="MetI-like"/>
    <property type="match status" value="1"/>
</dbReference>
<keyword evidence="8 9" id="KW-0472">Membrane</keyword>
<dbReference type="PROSITE" id="PS50928">
    <property type="entry name" value="ABC_TM1"/>
    <property type="match status" value="1"/>
</dbReference>
<evidence type="ECO:0000256" key="8">
    <source>
        <dbReference type="ARBA" id="ARBA00023136"/>
    </source>
</evidence>
<dbReference type="InterPro" id="IPR035906">
    <property type="entry name" value="MetI-like_sf"/>
</dbReference>
<dbReference type="SUPFAM" id="SSF161098">
    <property type="entry name" value="MetI-like"/>
    <property type="match status" value="2"/>
</dbReference>
<dbReference type="InterPro" id="IPR000515">
    <property type="entry name" value="MetI-like"/>
</dbReference>
<proteinExistence type="inferred from homology"/>
<dbReference type="GO" id="GO:0022857">
    <property type="term" value="F:transmembrane transporter activity"/>
    <property type="evidence" value="ECO:0007669"/>
    <property type="project" value="InterPro"/>
</dbReference>
<evidence type="ECO:0000313" key="11">
    <source>
        <dbReference type="EMBL" id="MBL6761395.1"/>
    </source>
</evidence>
<evidence type="ECO:0000256" key="7">
    <source>
        <dbReference type="ARBA" id="ARBA00022989"/>
    </source>
</evidence>
<organism evidence="11 12">
    <name type="scientific">PS1 clade bacterium</name>
    <dbReference type="NCBI Taxonomy" id="2175152"/>
    <lineage>
        <taxon>Bacteria</taxon>
        <taxon>Pseudomonadati</taxon>
        <taxon>Pseudomonadota</taxon>
        <taxon>Alphaproteobacteria</taxon>
        <taxon>PS1 clade</taxon>
    </lineage>
</organism>
<feature type="transmembrane region" description="Helical" evidence="9">
    <location>
        <begin position="327"/>
        <end position="346"/>
    </location>
</feature>
<evidence type="ECO:0000256" key="6">
    <source>
        <dbReference type="ARBA" id="ARBA00022970"/>
    </source>
</evidence>
<comment type="similarity">
    <text evidence="2">Belongs to the binding-protein-dependent transport system permease family. HisMQ subfamily.</text>
</comment>
<evidence type="ECO:0000256" key="1">
    <source>
        <dbReference type="ARBA" id="ARBA00004429"/>
    </source>
</evidence>
<protein>
    <submittedName>
        <fullName evidence="11">ABC transporter permease subunit</fullName>
    </submittedName>
</protein>
<feature type="transmembrane region" description="Helical" evidence="9">
    <location>
        <begin position="185"/>
        <end position="206"/>
    </location>
</feature>
<evidence type="ECO:0000256" key="9">
    <source>
        <dbReference type="RuleBase" id="RU363032"/>
    </source>
</evidence>
<evidence type="ECO:0000256" key="3">
    <source>
        <dbReference type="ARBA" id="ARBA00022448"/>
    </source>
</evidence>
<dbReference type="PANTHER" id="PTHR30614">
    <property type="entry name" value="MEMBRANE COMPONENT OF AMINO ACID ABC TRANSPORTER"/>
    <property type="match status" value="1"/>
</dbReference>
<dbReference type="PANTHER" id="PTHR30614:SF37">
    <property type="entry name" value="AMINO-ACID ABC TRANSPORTER PERMEASE PROTEIN YHDX-RELATED"/>
    <property type="match status" value="1"/>
</dbReference>
<keyword evidence="7 9" id="KW-1133">Transmembrane helix</keyword>
<feature type="transmembrane region" description="Helical" evidence="9">
    <location>
        <begin position="48"/>
        <end position="77"/>
    </location>
</feature>
<evidence type="ECO:0000256" key="2">
    <source>
        <dbReference type="ARBA" id="ARBA00010072"/>
    </source>
</evidence>
<comment type="caution">
    <text evidence="11">The sequence shown here is derived from an EMBL/GenBank/DDBJ whole genome shotgun (WGS) entry which is preliminary data.</text>
</comment>
<name>A0A937HGX5_9PROT</name>
<evidence type="ECO:0000256" key="4">
    <source>
        <dbReference type="ARBA" id="ARBA00022475"/>
    </source>
</evidence>
<feature type="transmembrane region" description="Helical" evidence="9">
    <location>
        <begin position="89"/>
        <end position="110"/>
    </location>
</feature>
<keyword evidence="5 9" id="KW-0812">Transmembrane</keyword>
<comment type="subcellular location">
    <subcellularLocation>
        <location evidence="1">Cell inner membrane</location>
        <topology evidence="1">Multi-pass membrane protein</topology>
    </subcellularLocation>
    <subcellularLocation>
        <location evidence="9">Cell membrane</location>
        <topology evidence="9">Multi-pass membrane protein</topology>
    </subcellularLocation>
</comment>
<feature type="transmembrane region" description="Helical" evidence="9">
    <location>
        <begin position="300"/>
        <end position="321"/>
    </location>
</feature>
<keyword evidence="4" id="KW-1003">Cell membrane</keyword>
<sequence>MVWLVANVQSNLERQNINSGFGFLSERAGFGINQTLIEYSEDSNFGRVLMVGLFNTLLVSVLGIGFATFLGFVLGVARLSRNWLINKTAMVYVEIFRNVPLLLQIMFWYFGVLRNLPTPRQAVSIGETMFLSNRGIVLPAIEAGAAAWWYGAALAISVSAYFWLRRRARVARLSDGLVLPVWRPLAMLAVVVFGGAALMAGMPFSLDVPALKGFNFRGGITIIPEFVALLLALSLYTAAFIAEIVRAGIQSVSKGQREAAAALGLPDNTALRLVVIPQALRVIIPPLTSQYLNLTKNSSLAVAIAYPDIVSVFAGTTLTQVGQAVEIIFITMMIYLSLSLLTSFAMNRYNARIALVGQNT</sequence>
<evidence type="ECO:0000313" key="12">
    <source>
        <dbReference type="Proteomes" id="UP000785783"/>
    </source>
</evidence>
<gene>
    <name evidence="11" type="ORF">ISQ19_01720</name>
</gene>